<dbReference type="AlphaFoldDB" id="A0A6B8LYD4"/>
<name>A0A6B8LYD4_9HYPH</name>
<evidence type="ECO:0000313" key="6">
    <source>
        <dbReference type="EMBL" id="QGM96474.1"/>
    </source>
</evidence>
<evidence type="ECO:0000256" key="2">
    <source>
        <dbReference type="ARBA" id="ARBA00008854"/>
    </source>
</evidence>
<dbReference type="KEGG" id="mpar:F7D14_02585"/>
<organism evidence="6 7">
    <name type="scientific">Methylocystis parvus</name>
    <dbReference type="NCBI Taxonomy" id="134"/>
    <lineage>
        <taxon>Bacteria</taxon>
        <taxon>Pseudomonadati</taxon>
        <taxon>Pseudomonadota</taxon>
        <taxon>Alphaproteobacteria</taxon>
        <taxon>Hyphomicrobiales</taxon>
        <taxon>Methylocystaceae</taxon>
        <taxon>Methylocystis</taxon>
    </lineage>
</organism>
<evidence type="ECO:0000313" key="7">
    <source>
        <dbReference type="Proteomes" id="UP000422569"/>
    </source>
</evidence>
<reference evidence="6 7" key="1">
    <citation type="submission" date="2019-09" db="EMBL/GenBank/DDBJ databases">
        <title>Isolation and complete genome sequencing of Methylocystis species.</title>
        <authorList>
            <person name="Rumah B.L."/>
            <person name="Stead C.E."/>
            <person name="Stevens B.C."/>
            <person name="Minton N.P."/>
            <person name="Grosse-Honebrink A."/>
            <person name="Zhang Y."/>
        </authorList>
    </citation>
    <scope>NUCLEOTIDE SEQUENCE [LARGE SCALE GENOMIC DNA]</scope>
    <source>
        <strain evidence="6 7">BRCS2</strain>
    </source>
</reference>
<evidence type="ECO:0000256" key="5">
    <source>
        <dbReference type="ARBA" id="ARBA00023136"/>
    </source>
</evidence>
<gene>
    <name evidence="6" type="ORF">F7D14_02585</name>
</gene>
<evidence type="ECO:0000256" key="3">
    <source>
        <dbReference type="ARBA" id="ARBA00022692"/>
    </source>
</evidence>
<dbReference type="PANTHER" id="PTHR34478:SF1">
    <property type="entry name" value="PROTEIN LEMA"/>
    <property type="match status" value="1"/>
</dbReference>
<dbReference type="Gene3D" id="1.20.1440.20">
    <property type="entry name" value="LemA-like domain"/>
    <property type="match status" value="1"/>
</dbReference>
<accession>A0A6B8LYD4</accession>
<comment type="subcellular location">
    <subcellularLocation>
        <location evidence="1">Membrane</location>
        <topology evidence="1">Single-pass membrane protein</topology>
    </subcellularLocation>
</comment>
<evidence type="ECO:0000256" key="1">
    <source>
        <dbReference type="ARBA" id="ARBA00004167"/>
    </source>
</evidence>
<keyword evidence="4" id="KW-1133">Transmembrane helix</keyword>
<dbReference type="RefSeq" id="WP_026016225.1">
    <property type="nucleotide sequence ID" value="NZ_CP044331.1"/>
</dbReference>
<keyword evidence="5" id="KW-0472">Membrane</keyword>
<keyword evidence="7" id="KW-1185">Reference proteome</keyword>
<dbReference type="Pfam" id="PF04011">
    <property type="entry name" value="LemA"/>
    <property type="match status" value="1"/>
</dbReference>
<keyword evidence="3" id="KW-0812">Transmembrane</keyword>
<dbReference type="PANTHER" id="PTHR34478">
    <property type="entry name" value="PROTEIN LEMA"/>
    <property type="match status" value="1"/>
</dbReference>
<dbReference type="EMBL" id="CP044331">
    <property type="protein sequence ID" value="QGM96474.1"/>
    <property type="molecule type" value="Genomic_DNA"/>
</dbReference>
<dbReference type="Proteomes" id="UP000422569">
    <property type="component" value="Chromosome"/>
</dbReference>
<dbReference type="GO" id="GO:0016020">
    <property type="term" value="C:membrane"/>
    <property type="evidence" value="ECO:0007669"/>
    <property type="project" value="UniProtKB-SubCell"/>
</dbReference>
<evidence type="ECO:0000256" key="4">
    <source>
        <dbReference type="ARBA" id="ARBA00022989"/>
    </source>
</evidence>
<dbReference type="InterPro" id="IPR007156">
    <property type="entry name" value="MamQ_LemA"/>
</dbReference>
<sequence>MSFFWILATCLGAVAALCWMTYNRLMALDSRCEQAMADIDVQLKQRHALLPNLLETVRAFTQHERDAIEVVAKARAAAVRATTPQAQLLAETALGDGIRQLLTIAESYPDLKASQHFRELRIEIADVENKLAASRRYLNATVNEFNATLRQFPANVLAGQFHLARRPFYDIGVERVLLDDAPVLKM</sequence>
<protein>
    <submittedName>
        <fullName evidence="6">LemA family protein</fullName>
    </submittedName>
</protein>
<dbReference type="SUPFAM" id="SSF140478">
    <property type="entry name" value="LemA-like"/>
    <property type="match status" value="1"/>
</dbReference>
<dbReference type="InterPro" id="IPR023353">
    <property type="entry name" value="LemA-like_dom_sf"/>
</dbReference>
<comment type="similarity">
    <text evidence="2">Belongs to the LemA family.</text>
</comment>
<proteinExistence type="inferred from homology"/>